<evidence type="ECO:0000256" key="1">
    <source>
        <dbReference type="SAM" id="MobiDB-lite"/>
    </source>
</evidence>
<organism evidence="2 3">
    <name type="scientific">Anas platyrhynchos</name>
    <name type="common">Mallard</name>
    <name type="synonym">Anas boschas</name>
    <dbReference type="NCBI Taxonomy" id="8839"/>
    <lineage>
        <taxon>Eukaryota</taxon>
        <taxon>Metazoa</taxon>
        <taxon>Chordata</taxon>
        <taxon>Craniata</taxon>
        <taxon>Vertebrata</taxon>
        <taxon>Euteleostomi</taxon>
        <taxon>Archelosauria</taxon>
        <taxon>Archosauria</taxon>
        <taxon>Dinosauria</taxon>
        <taxon>Saurischia</taxon>
        <taxon>Theropoda</taxon>
        <taxon>Coelurosauria</taxon>
        <taxon>Aves</taxon>
        <taxon>Neognathae</taxon>
        <taxon>Galloanserae</taxon>
        <taxon>Anseriformes</taxon>
        <taxon>Anatidae</taxon>
        <taxon>Anatinae</taxon>
        <taxon>Anas</taxon>
    </lineage>
</organism>
<gene>
    <name evidence="2" type="ORF">Anapl_02286</name>
</gene>
<accession>R0M3Y0</accession>
<sequence length="80" mass="9212">MANKQQQNREKAEVQVWNWATNNEDARAGTLPLAQKDPNPTYSQDDAEKLQPTSLLQVEGNLESIWEKEKRKEDITPFTV</sequence>
<dbReference type="Proteomes" id="UP000296049">
    <property type="component" value="Unassembled WGS sequence"/>
</dbReference>
<evidence type="ECO:0000313" key="3">
    <source>
        <dbReference type="Proteomes" id="UP000296049"/>
    </source>
</evidence>
<proteinExistence type="predicted"/>
<reference evidence="3" key="1">
    <citation type="journal article" date="2013" name="Nat. Genet.">
        <title>The duck genome and transcriptome provide insight into an avian influenza virus reservoir species.</title>
        <authorList>
            <person name="Huang Y."/>
            <person name="Li Y."/>
            <person name="Burt D.W."/>
            <person name="Chen H."/>
            <person name="Zhang Y."/>
            <person name="Qian W."/>
            <person name="Kim H."/>
            <person name="Gan S."/>
            <person name="Zhao Y."/>
            <person name="Li J."/>
            <person name="Yi K."/>
            <person name="Feng H."/>
            <person name="Zhu P."/>
            <person name="Li B."/>
            <person name="Liu Q."/>
            <person name="Fairley S."/>
            <person name="Magor K.E."/>
            <person name="Du Z."/>
            <person name="Hu X."/>
            <person name="Goodman L."/>
            <person name="Tafer H."/>
            <person name="Vignal A."/>
            <person name="Lee T."/>
            <person name="Kim K.W."/>
            <person name="Sheng Z."/>
            <person name="An Y."/>
            <person name="Searle S."/>
            <person name="Herrero J."/>
            <person name="Groenen M.A."/>
            <person name="Crooijmans R.P."/>
            <person name="Faraut T."/>
            <person name="Cai Q."/>
            <person name="Webster R.G."/>
            <person name="Aldridge J.R."/>
            <person name="Warren W.C."/>
            <person name="Bartschat S."/>
            <person name="Kehr S."/>
            <person name="Marz M."/>
            <person name="Stadler P.F."/>
            <person name="Smith J."/>
            <person name="Kraus R.H."/>
            <person name="Zhao Y."/>
            <person name="Ren L."/>
            <person name="Fei J."/>
            <person name="Morisson M."/>
            <person name="Kaiser P."/>
            <person name="Griffin D.K."/>
            <person name="Rao M."/>
            <person name="Pitel F."/>
            <person name="Wang J."/>
            <person name="Li N."/>
        </authorList>
    </citation>
    <scope>NUCLEOTIDE SEQUENCE [LARGE SCALE GENOMIC DNA]</scope>
</reference>
<keyword evidence="3" id="KW-1185">Reference proteome</keyword>
<dbReference type="AlphaFoldDB" id="R0M3Y0"/>
<feature type="region of interest" description="Disordered" evidence="1">
    <location>
        <begin position="25"/>
        <end position="50"/>
    </location>
</feature>
<name>R0M3Y0_ANAPL</name>
<dbReference type="EMBL" id="KB742418">
    <property type="protein sequence ID" value="EOB08820.1"/>
    <property type="molecule type" value="Genomic_DNA"/>
</dbReference>
<protein>
    <submittedName>
        <fullName evidence="2">Uncharacterized protein</fullName>
    </submittedName>
</protein>
<evidence type="ECO:0000313" key="2">
    <source>
        <dbReference type="EMBL" id="EOB08820.1"/>
    </source>
</evidence>